<evidence type="ECO:0000313" key="6">
    <source>
        <dbReference type="Proteomes" id="UP001610063"/>
    </source>
</evidence>
<gene>
    <name evidence="5" type="ORF">ACHKAR_00295</name>
</gene>
<organism evidence="5 6">
    <name type="scientific">Marinoscillum luteum</name>
    <dbReference type="NCBI Taxonomy" id="861051"/>
    <lineage>
        <taxon>Bacteria</taxon>
        <taxon>Pseudomonadati</taxon>
        <taxon>Bacteroidota</taxon>
        <taxon>Cytophagia</taxon>
        <taxon>Cytophagales</taxon>
        <taxon>Reichenbachiellaceae</taxon>
        <taxon>Marinoscillum</taxon>
    </lineage>
</organism>
<evidence type="ECO:0000259" key="4">
    <source>
        <dbReference type="Pfam" id="PF00294"/>
    </source>
</evidence>
<protein>
    <submittedName>
        <fullName evidence="5">Sugar kinase</fullName>
    </submittedName>
</protein>
<proteinExistence type="inferred from homology"/>
<dbReference type="CDD" id="cd01166">
    <property type="entry name" value="KdgK"/>
    <property type="match status" value="1"/>
</dbReference>
<dbReference type="InterPro" id="IPR011611">
    <property type="entry name" value="PfkB_dom"/>
</dbReference>
<reference evidence="5 6" key="1">
    <citation type="journal article" date="2013" name="Int. J. Syst. Evol. Microbiol.">
        <title>Marinoscillum luteum sp. nov., isolated from marine sediment.</title>
        <authorList>
            <person name="Cha I.T."/>
            <person name="Park S.J."/>
            <person name="Kim S.J."/>
            <person name="Kim J.G."/>
            <person name="Jung M.Y."/>
            <person name="Shin K.S."/>
            <person name="Kwon K.K."/>
            <person name="Yang S.H."/>
            <person name="Seo Y.S."/>
            <person name="Rhee S.K."/>
        </authorList>
    </citation>
    <scope>NUCLEOTIDE SEQUENCE [LARGE SCALE GENOMIC DNA]</scope>
    <source>
        <strain evidence="5 6">KCTC 23939</strain>
    </source>
</reference>
<accession>A0ABW7N2C9</accession>
<dbReference type="InterPro" id="IPR029056">
    <property type="entry name" value="Ribokinase-like"/>
</dbReference>
<dbReference type="Pfam" id="PF00294">
    <property type="entry name" value="PfkB"/>
    <property type="match status" value="1"/>
</dbReference>
<dbReference type="PANTHER" id="PTHR43320:SF2">
    <property type="entry name" value="2-DEHYDRO-3-DEOXYGLUCONOKINASE_2-DEHYDRO-3-DEOXYGALACTONOKINASE"/>
    <property type="match status" value="1"/>
</dbReference>
<keyword evidence="6" id="KW-1185">Reference proteome</keyword>
<feature type="domain" description="Carbohydrate kinase PfkB" evidence="4">
    <location>
        <begin position="5"/>
        <end position="317"/>
    </location>
</feature>
<evidence type="ECO:0000256" key="3">
    <source>
        <dbReference type="ARBA" id="ARBA00022777"/>
    </source>
</evidence>
<comment type="caution">
    <text evidence="5">The sequence shown here is derived from an EMBL/GenBank/DDBJ whole genome shotgun (WGS) entry which is preliminary data.</text>
</comment>
<dbReference type="GO" id="GO:0016301">
    <property type="term" value="F:kinase activity"/>
    <property type="evidence" value="ECO:0007669"/>
    <property type="project" value="UniProtKB-KW"/>
</dbReference>
<sequence>MKQGRVITFGEVMMRLSPPGFAKFSQATNLELAYGGGEANVAMSLAYLGMQAAHVTRFPDNIIGRSATQFLRQHWLDTSWVLYGGELMGKYFLEKGAVHRSSQVVYERDGSAFAKIQSEMIDWKAVFKDADWFHWTGITPAISEGALACCAEAIKTANEMGIMVSADIHSRKNLWNYGKTQQEVMPELVAGCDIVLASRQDIAEIFGIDVEAEKDGKFQSAAQALMDKCPRVKKIFDKKRETISASHNSIQGKVWNGKRYLKTDTLDVTHIVDRVGTGDAFAAGLIYGLLSYQDDFQALKFATAACALKHTVEGDVNMVSRENVVDLMEGNTSGKIIR</sequence>
<dbReference type="InterPro" id="IPR052700">
    <property type="entry name" value="Carb_kinase_PfkB-like"/>
</dbReference>
<evidence type="ECO:0000256" key="1">
    <source>
        <dbReference type="ARBA" id="ARBA00010688"/>
    </source>
</evidence>
<dbReference type="Proteomes" id="UP001610063">
    <property type="component" value="Unassembled WGS sequence"/>
</dbReference>
<comment type="similarity">
    <text evidence="1">Belongs to the carbohydrate kinase PfkB family.</text>
</comment>
<dbReference type="PANTHER" id="PTHR43320">
    <property type="entry name" value="SUGAR KINASE"/>
    <property type="match status" value="1"/>
</dbReference>
<dbReference type="Gene3D" id="3.40.1190.20">
    <property type="match status" value="1"/>
</dbReference>
<dbReference type="RefSeq" id="WP_159584392.1">
    <property type="nucleotide sequence ID" value="NZ_JBIPKE010000005.1"/>
</dbReference>
<dbReference type="EMBL" id="JBIPKE010000005">
    <property type="protein sequence ID" value="MFH6981850.1"/>
    <property type="molecule type" value="Genomic_DNA"/>
</dbReference>
<evidence type="ECO:0000256" key="2">
    <source>
        <dbReference type="ARBA" id="ARBA00022679"/>
    </source>
</evidence>
<dbReference type="SUPFAM" id="SSF53613">
    <property type="entry name" value="Ribokinase-like"/>
    <property type="match status" value="1"/>
</dbReference>
<name>A0ABW7N2C9_9BACT</name>
<keyword evidence="3 5" id="KW-0418">Kinase</keyword>
<evidence type="ECO:0000313" key="5">
    <source>
        <dbReference type="EMBL" id="MFH6981850.1"/>
    </source>
</evidence>
<keyword evidence="2" id="KW-0808">Transferase</keyword>